<comment type="function">
    <text evidence="7 8">One of the proteins that surrounds the polypeptide exit tunnel on the outside of the subunit.</text>
</comment>
<keyword evidence="2 8" id="KW-0699">rRNA-binding</keyword>
<comment type="caution">
    <text evidence="10">The sequence shown here is derived from an EMBL/GenBank/DDBJ whole genome shotgun (WGS) entry which is preliminary data.</text>
</comment>
<dbReference type="GO" id="GO:1990904">
    <property type="term" value="C:ribonucleoprotein complex"/>
    <property type="evidence" value="ECO:0007669"/>
    <property type="project" value="UniProtKB-KW"/>
</dbReference>
<evidence type="ECO:0000256" key="7">
    <source>
        <dbReference type="ARBA" id="ARBA00058688"/>
    </source>
</evidence>
<evidence type="ECO:0000256" key="2">
    <source>
        <dbReference type="ARBA" id="ARBA00022730"/>
    </source>
</evidence>
<dbReference type="InterPro" id="IPR041988">
    <property type="entry name" value="Ribosomal_uL24_KOW"/>
</dbReference>
<comment type="function">
    <text evidence="8">One of two assembly initiator proteins, it binds directly to the 5'-end of the 23S rRNA, where it nucleates assembly of the 50S subunit.</text>
</comment>
<evidence type="ECO:0000256" key="5">
    <source>
        <dbReference type="ARBA" id="ARBA00023274"/>
    </source>
</evidence>
<accession>W4LUH7</accession>
<dbReference type="SMART" id="SM00739">
    <property type="entry name" value="KOW"/>
    <property type="match status" value="1"/>
</dbReference>
<evidence type="ECO:0000256" key="3">
    <source>
        <dbReference type="ARBA" id="ARBA00022884"/>
    </source>
</evidence>
<dbReference type="HOGENOM" id="CLU_093315_2_3_7"/>
<dbReference type="Pfam" id="PF00467">
    <property type="entry name" value="KOW"/>
    <property type="match status" value="1"/>
</dbReference>
<dbReference type="InterPro" id="IPR008991">
    <property type="entry name" value="Translation_prot_SH3-like_sf"/>
</dbReference>
<dbReference type="FunFam" id="2.30.30.30:FF:000004">
    <property type="entry name" value="50S ribosomal protein L24"/>
    <property type="match status" value="1"/>
</dbReference>
<dbReference type="SUPFAM" id="SSF50104">
    <property type="entry name" value="Translation proteins SH3-like domain"/>
    <property type="match status" value="1"/>
</dbReference>
<comment type="similarity">
    <text evidence="1 8">Belongs to the universal ribosomal protein uL24 family.</text>
</comment>
<evidence type="ECO:0000256" key="8">
    <source>
        <dbReference type="HAMAP-Rule" id="MF_01326"/>
    </source>
</evidence>
<evidence type="ECO:0000256" key="4">
    <source>
        <dbReference type="ARBA" id="ARBA00022980"/>
    </source>
</evidence>
<protein>
    <recommendedName>
        <fullName evidence="6 8">Large ribosomal subunit protein uL24</fullName>
    </recommendedName>
</protein>
<organism evidence="10 11">
    <name type="scientific">Entotheonella factor</name>
    <dbReference type="NCBI Taxonomy" id="1429438"/>
    <lineage>
        <taxon>Bacteria</taxon>
        <taxon>Pseudomonadati</taxon>
        <taxon>Nitrospinota/Tectimicrobiota group</taxon>
        <taxon>Candidatus Tectimicrobiota</taxon>
        <taxon>Candidatus Entotheonellia</taxon>
        <taxon>Candidatus Entotheonellales</taxon>
        <taxon>Candidatus Entotheonellaceae</taxon>
        <taxon>Candidatus Entotheonella</taxon>
    </lineage>
</organism>
<evidence type="ECO:0000256" key="1">
    <source>
        <dbReference type="ARBA" id="ARBA00010618"/>
    </source>
</evidence>
<dbReference type="InterPro" id="IPR014722">
    <property type="entry name" value="Rib_uL2_dom2"/>
</dbReference>
<dbReference type="Proteomes" id="UP000019141">
    <property type="component" value="Unassembled WGS sequence"/>
</dbReference>
<evidence type="ECO:0000259" key="9">
    <source>
        <dbReference type="SMART" id="SM00739"/>
    </source>
</evidence>
<dbReference type="GO" id="GO:0005840">
    <property type="term" value="C:ribosome"/>
    <property type="evidence" value="ECO:0007669"/>
    <property type="project" value="UniProtKB-KW"/>
</dbReference>
<dbReference type="PANTHER" id="PTHR12903">
    <property type="entry name" value="MITOCHONDRIAL RIBOSOMAL PROTEIN L24"/>
    <property type="match status" value="1"/>
</dbReference>
<dbReference type="GO" id="GO:0019843">
    <property type="term" value="F:rRNA binding"/>
    <property type="evidence" value="ECO:0007669"/>
    <property type="project" value="UniProtKB-UniRule"/>
</dbReference>
<keyword evidence="4 8" id="KW-0689">Ribosomal protein</keyword>
<keyword evidence="5 8" id="KW-0687">Ribonucleoprotein</keyword>
<dbReference type="InterPro" id="IPR003256">
    <property type="entry name" value="Ribosomal_uL24"/>
</dbReference>
<feature type="domain" description="KOW" evidence="9">
    <location>
        <begin position="13"/>
        <end position="40"/>
    </location>
</feature>
<dbReference type="Gene3D" id="2.30.30.30">
    <property type="match status" value="1"/>
</dbReference>
<evidence type="ECO:0000256" key="6">
    <source>
        <dbReference type="ARBA" id="ARBA00035206"/>
    </source>
</evidence>
<dbReference type="InterPro" id="IPR005824">
    <property type="entry name" value="KOW"/>
</dbReference>
<name>W4LUH7_ENTF1</name>
<proteinExistence type="inferred from homology"/>
<dbReference type="AlphaFoldDB" id="W4LUH7"/>
<evidence type="ECO:0000313" key="10">
    <source>
        <dbReference type="EMBL" id="ETX01699.1"/>
    </source>
</evidence>
<keyword evidence="11" id="KW-1185">Reference proteome</keyword>
<dbReference type="InterPro" id="IPR057264">
    <property type="entry name" value="Ribosomal_uL24_C"/>
</dbReference>
<dbReference type="GO" id="GO:0006412">
    <property type="term" value="P:translation"/>
    <property type="evidence" value="ECO:0007669"/>
    <property type="project" value="UniProtKB-UniRule"/>
</dbReference>
<evidence type="ECO:0000313" key="11">
    <source>
        <dbReference type="Proteomes" id="UP000019141"/>
    </source>
</evidence>
<dbReference type="GO" id="GO:0003735">
    <property type="term" value="F:structural constituent of ribosome"/>
    <property type="evidence" value="ECO:0007669"/>
    <property type="project" value="InterPro"/>
</dbReference>
<dbReference type="HAMAP" id="MF_01326_B">
    <property type="entry name" value="Ribosomal_uL24_B"/>
    <property type="match status" value="1"/>
</dbReference>
<dbReference type="Pfam" id="PF17136">
    <property type="entry name" value="ribosomal_L24"/>
    <property type="match status" value="1"/>
</dbReference>
<sequence>MARGKVVSGGRSHIKKDDFVEVIAGRDRDKRGKVLRVFPEDGRVMVEGIQMIKRHTRATQQRQQAGIIEREGKVHVSNLMLVCAKCDRGVRIGHRVLDDGKKVRVCRRCDEVLDR</sequence>
<dbReference type="CDD" id="cd06089">
    <property type="entry name" value="KOW_RPL26"/>
    <property type="match status" value="1"/>
</dbReference>
<dbReference type="NCBIfam" id="TIGR01079">
    <property type="entry name" value="rplX_bact"/>
    <property type="match status" value="1"/>
</dbReference>
<gene>
    <name evidence="8" type="primary">rplX</name>
    <name evidence="10" type="ORF">ETSY1_06370</name>
</gene>
<keyword evidence="3 8" id="KW-0694">RNA-binding</keyword>
<comment type="subunit">
    <text evidence="8">Part of the 50S ribosomal subunit.</text>
</comment>
<dbReference type="EMBL" id="AZHW01000207">
    <property type="protein sequence ID" value="ETX01699.1"/>
    <property type="molecule type" value="Genomic_DNA"/>
</dbReference>
<reference evidence="10 11" key="1">
    <citation type="journal article" date="2014" name="Nature">
        <title>An environmental bacterial taxon with a large and distinct metabolic repertoire.</title>
        <authorList>
            <person name="Wilson M.C."/>
            <person name="Mori T."/>
            <person name="Ruckert C."/>
            <person name="Uria A.R."/>
            <person name="Helf M.J."/>
            <person name="Takada K."/>
            <person name="Gernert C."/>
            <person name="Steffens U.A."/>
            <person name="Heycke N."/>
            <person name="Schmitt S."/>
            <person name="Rinke C."/>
            <person name="Helfrich E.J."/>
            <person name="Brachmann A.O."/>
            <person name="Gurgui C."/>
            <person name="Wakimoto T."/>
            <person name="Kracht M."/>
            <person name="Crusemann M."/>
            <person name="Hentschel U."/>
            <person name="Abe I."/>
            <person name="Matsunaga S."/>
            <person name="Kalinowski J."/>
            <person name="Takeyama H."/>
            <person name="Piel J."/>
        </authorList>
    </citation>
    <scope>NUCLEOTIDE SEQUENCE [LARGE SCALE GENOMIC DNA]</scope>
    <source>
        <strain evidence="11">TSY1</strain>
    </source>
</reference>